<evidence type="ECO:0000313" key="16">
    <source>
        <dbReference type="RefSeq" id="XP_039136588.1"/>
    </source>
</evidence>
<feature type="transmembrane region" description="Helical" evidence="12">
    <location>
        <begin position="976"/>
        <end position="999"/>
    </location>
</feature>
<keyword evidence="10 12" id="KW-0472">Membrane</keyword>
<evidence type="ECO:0000256" key="6">
    <source>
        <dbReference type="ARBA" id="ARBA00022692"/>
    </source>
</evidence>
<evidence type="ECO:0000259" key="13">
    <source>
        <dbReference type="Pfam" id="PF08263"/>
    </source>
</evidence>
<sequence length="1005" mass="111175">MSSPWLPLERRDISLAIVVSANEDPSTGGAEVVGVGNILGGQRPEGDDGFADDVEEGETFMVSSSLSRSMRITRGPSGVLVCVFAIASKAEAAGVVNSVEVIGDGLDQNGSDEETFSISSTTVFAFSAWNLLAFCNCGGGSICREVERKALVDFKNGLKDPNGRLSSWIELDCCSWTGVHCHNYTGHVIRLDLNNDGGNGSLGGEIRPSLLVLNHLRYLDLSENYFKYTRIPTFLGSLVSLQYLDLSSAGFIGRVPHQLGNLSRLQYLDLSYNSVDMVGSHWLTNLSSLQCLNLNGVNLSEAKNVLKSLNTLPLISEINLYDCELHIPLSLGVEINFTNLRFLDLSYNDINSTMPQWLFKLSGLEYLHLYDNNFQDLIPSDIGKLTSLRVLDLSYNGVLSVELPTTLGKLCNLSKLYLSENKYFSGDLNRLGEIFSGCLKNSLEELYWSNASLSGPLPSWLWNLKSLKALDLSSNNFNGTIPKYLGQLLPELDTLVLSYNNIAVRADWVPPPKLKYLNMNYCKVGPKFPSWLQNLKILSSLEMSNASIVDALPLWFWNFSLDIGRIDLSHNEIKGKIPAGSSKLTNLEILDLSHNYLEGQLPHFSSNLAYSDQAQGLFSRSSFSNTSFILLSLSELYISSNKITGSIPSSLCELNYLQVLDLSKNMIEGVVPDCWNHSLIVMDLSYNNLHGIIPASIFSTILFVLHLSNNDFFGELPLSFKNCTSLKTLDLGNNKISGSIPVWFGENLQALETLELRYNMLTGTIPPQLGNLTYLHVIDVSNNHLSGAIPYSFGNFSAMKTDNLGFIWSSINGYVNNIEINMKGREFELEGRIPSLFICIDLSNNMLSGEIPEELAHLSFLQSLNLSRNHLSGQLSEKIGELRWLEVLDLSVNNLSGVIPPTMTNLTSLNHLNLSYNNFYGEIPYGGQFQVLLDPSIYFGNRGLCGVPLNTKCEIEAPAQPPGLPNNEDDNNLEAIWFYLSMSLGFIFGFWAISGALILKKSWSE</sequence>
<dbReference type="Gene3D" id="3.80.10.10">
    <property type="entry name" value="Ribonuclease Inhibitor"/>
    <property type="match status" value="4"/>
</dbReference>
<dbReference type="PRINTS" id="PR00019">
    <property type="entry name" value="LEURICHRPT"/>
</dbReference>
<evidence type="ECO:0000256" key="11">
    <source>
        <dbReference type="ARBA" id="ARBA00023180"/>
    </source>
</evidence>
<accession>A0AB40CBV0</accession>
<dbReference type="AlphaFoldDB" id="A0AB40CBV0"/>
<keyword evidence="8" id="KW-0677">Repeat</keyword>
<dbReference type="SMART" id="SM00369">
    <property type="entry name" value="LRR_TYP"/>
    <property type="match status" value="13"/>
</dbReference>
<dbReference type="Pfam" id="PF23598">
    <property type="entry name" value="LRR_14"/>
    <property type="match status" value="2"/>
</dbReference>
<dbReference type="SMART" id="SM00365">
    <property type="entry name" value="LRR_SD22"/>
    <property type="match status" value="6"/>
</dbReference>
<dbReference type="FunFam" id="3.80.10.10:FF:000383">
    <property type="entry name" value="Leucine-rich repeat receptor protein kinase EMS1"/>
    <property type="match status" value="1"/>
</dbReference>
<evidence type="ECO:0000256" key="4">
    <source>
        <dbReference type="ARBA" id="ARBA00022553"/>
    </source>
</evidence>
<dbReference type="InterPro" id="IPR055414">
    <property type="entry name" value="LRR_R13L4/SHOC2-like"/>
</dbReference>
<keyword evidence="15" id="KW-1185">Reference proteome</keyword>
<keyword evidence="6 12" id="KW-0812">Transmembrane</keyword>
<keyword evidence="11" id="KW-0325">Glycoprotein</keyword>
<reference evidence="16" key="1">
    <citation type="submission" date="2025-08" db="UniProtKB">
        <authorList>
            <consortium name="RefSeq"/>
        </authorList>
    </citation>
    <scope>IDENTIFICATION</scope>
</reference>
<dbReference type="InterPro" id="IPR001611">
    <property type="entry name" value="Leu-rich_rpt"/>
</dbReference>
<evidence type="ECO:0000256" key="7">
    <source>
        <dbReference type="ARBA" id="ARBA00022729"/>
    </source>
</evidence>
<dbReference type="InterPro" id="IPR046956">
    <property type="entry name" value="RLP23-like"/>
</dbReference>
<keyword evidence="5" id="KW-0433">Leucine-rich repeat</keyword>
<comment type="subcellular location">
    <subcellularLocation>
        <location evidence="1">Cell membrane</location>
        <topology evidence="1">Single-pass type I membrane protein</topology>
    </subcellularLocation>
</comment>
<evidence type="ECO:0000259" key="14">
    <source>
        <dbReference type="Pfam" id="PF23598"/>
    </source>
</evidence>
<evidence type="ECO:0000256" key="1">
    <source>
        <dbReference type="ARBA" id="ARBA00004251"/>
    </source>
</evidence>
<dbReference type="Pfam" id="PF08263">
    <property type="entry name" value="LRRNT_2"/>
    <property type="match status" value="1"/>
</dbReference>
<dbReference type="RefSeq" id="XP_039136588.1">
    <property type="nucleotide sequence ID" value="XM_039280654.1"/>
</dbReference>
<evidence type="ECO:0000256" key="9">
    <source>
        <dbReference type="ARBA" id="ARBA00022989"/>
    </source>
</evidence>
<evidence type="ECO:0000256" key="3">
    <source>
        <dbReference type="ARBA" id="ARBA00022475"/>
    </source>
</evidence>
<dbReference type="PROSITE" id="PS51450">
    <property type="entry name" value="LRR"/>
    <property type="match status" value="1"/>
</dbReference>
<feature type="domain" description="Leucine-rich repeat-containing N-terminal plant-type" evidence="13">
    <location>
        <begin position="147"/>
        <end position="181"/>
    </location>
</feature>
<keyword evidence="4" id="KW-0597">Phosphoprotein</keyword>
<evidence type="ECO:0000256" key="10">
    <source>
        <dbReference type="ARBA" id="ARBA00023136"/>
    </source>
</evidence>
<dbReference type="FunFam" id="3.80.10.10:FF:000041">
    <property type="entry name" value="LRR receptor-like serine/threonine-protein kinase ERECTA"/>
    <property type="match status" value="1"/>
</dbReference>
<dbReference type="Proteomes" id="UP001515500">
    <property type="component" value="Chromosome 2"/>
</dbReference>
<feature type="domain" description="Disease resistance R13L4/SHOC-2-like LRR" evidence="14">
    <location>
        <begin position="336"/>
        <end position="543"/>
    </location>
</feature>
<evidence type="ECO:0000256" key="12">
    <source>
        <dbReference type="SAM" id="Phobius"/>
    </source>
</evidence>
<gene>
    <name evidence="16" type="primary">LOC120273907</name>
</gene>
<dbReference type="PANTHER" id="PTHR48063:SF90">
    <property type="entry name" value="OS11G0565920 PROTEIN"/>
    <property type="match status" value="1"/>
</dbReference>
<dbReference type="GeneID" id="120273907"/>
<name>A0AB40CBV0_DIOCR</name>
<dbReference type="InterPro" id="IPR013210">
    <property type="entry name" value="LRR_N_plant-typ"/>
</dbReference>
<dbReference type="FunFam" id="3.80.10.10:FF:000095">
    <property type="entry name" value="LRR receptor-like serine/threonine-protein kinase GSO1"/>
    <property type="match status" value="1"/>
</dbReference>
<dbReference type="Pfam" id="PF00560">
    <property type="entry name" value="LRR_1"/>
    <property type="match status" value="8"/>
</dbReference>
<dbReference type="SUPFAM" id="SSF52058">
    <property type="entry name" value="L domain-like"/>
    <property type="match status" value="3"/>
</dbReference>
<evidence type="ECO:0000256" key="5">
    <source>
        <dbReference type="ARBA" id="ARBA00022614"/>
    </source>
</evidence>
<comment type="similarity">
    <text evidence="2">Belongs to the RLP family.</text>
</comment>
<protein>
    <submittedName>
        <fullName evidence="16">Receptor-like protein EIX1</fullName>
    </submittedName>
</protein>
<keyword evidence="3" id="KW-1003">Cell membrane</keyword>
<keyword evidence="9 12" id="KW-1133">Transmembrane helix</keyword>
<evidence type="ECO:0000256" key="2">
    <source>
        <dbReference type="ARBA" id="ARBA00009592"/>
    </source>
</evidence>
<dbReference type="Pfam" id="PF13855">
    <property type="entry name" value="LRR_8"/>
    <property type="match status" value="1"/>
</dbReference>
<dbReference type="PANTHER" id="PTHR48063">
    <property type="entry name" value="LRR RECEPTOR-LIKE KINASE"/>
    <property type="match status" value="1"/>
</dbReference>
<dbReference type="GO" id="GO:0005886">
    <property type="term" value="C:plasma membrane"/>
    <property type="evidence" value="ECO:0007669"/>
    <property type="project" value="UniProtKB-SubCell"/>
</dbReference>
<organism evidence="15 16">
    <name type="scientific">Dioscorea cayennensis subsp. rotundata</name>
    <name type="common">White Guinea yam</name>
    <name type="synonym">Dioscorea rotundata</name>
    <dbReference type="NCBI Taxonomy" id="55577"/>
    <lineage>
        <taxon>Eukaryota</taxon>
        <taxon>Viridiplantae</taxon>
        <taxon>Streptophyta</taxon>
        <taxon>Embryophyta</taxon>
        <taxon>Tracheophyta</taxon>
        <taxon>Spermatophyta</taxon>
        <taxon>Magnoliopsida</taxon>
        <taxon>Liliopsida</taxon>
        <taxon>Dioscoreales</taxon>
        <taxon>Dioscoreaceae</taxon>
        <taxon>Dioscorea</taxon>
    </lineage>
</organism>
<keyword evidence="7" id="KW-0732">Signal</keyword>
<dbReference type="InterPro" id="IPR003591">
    <property type="entry name" value="Leu-rich_rpt_typical-subtyp"/>
</dbReference>
<feature type="domain" description="Disease resistance R13L4/SHOC-2-like LRR" evidence="14">
    <location>
        <begin position="213"/>
        <end position="313"/>
    </location>
</feature>
<evidence type="ECO:0000313" key="15">
    <source>
        <dbReference type="Proteomes" id="UP001515500"/>
    </source>
</evidence>
<proteinExistence type="inferred from homology"/>
<dbReference type="InterPro" id="IPR032675">
    <property type="entry name" value="LRR_dom_sf"/>
</dbReference>
<evidence type="ECO:0000256" key="8">
    <source>
        <dbReference type="ARBA" id="ARBA00022737"/>
    </source>
</evidence>